<keyword evidence="7" id="KW-0175">Coiled coil</keyword>
<evidence type="ECO:0000313" key="12">
    <source>
        <dbReference type="Proteomes" id="UP000467700"/>
    </source>
</evidence>
<evidence type="ECO:0000256" key="4">
    <source>
        <dbReference type="ARBA" id="ARBA00022753"/>
    </source>
</evidence>
<evidence type="ECO:0000259" key="10">
    <source>
        <dbReference type="Pfam" id="PF16854"/>
    </source>
</evidence>
<dbReference type="InterPro" id="IPR007234">
    <property type="entry name" value="Vps53_N"/>
</dbReference>
<accession>A0A8S0VQP4</accession>
<dbReference type="InterPro" id="IPR031745">
    <property type="entry name" value="Vps53_C"/>
</dbReference>
<proteinExistence type="inferred from homology"/>
<evidence type="ECO:0000313" key="11">
    <source>
        <dbReference type="EMBL" id="CAA7260685.1"/>
    </source>
</evidence>
<evidence type="ECO:0000256" key="3">
    <source>
        <dbReference type="ARBA" id="ARBA00008628"/>
    </source>
</evidence>
<evidence type="ECO:0000256" key="8">
    <source>
        <dbReference type="SAM" id="MobiDB-lite"/>
    </source>
</evidence>
<sequence length="842" mass="94087">MHSDELPHEVVLSIQRVLEIQPTEEIDRLDGLSEKFNAVEILNDFFPDEASLAHLEAVSARLAETHQELQKEVDVLQAELKDSQDPERMSVIQEMISDLLGQMSRIREKATESEAVVRNITKDIQVLDLAKKNLITSMTMMKRLQMLVNALTQLEDLIKEKQYKEVAQTLSAIKEISSTFKSYTAVPHINRIWKRIQQIQAQLRTQLDADFDAFYLQDTNKQIKSSLISDACLVVDVIGQDVRQHVVERFVAMELKEYRRIFRTNDEAGQLDNISRRFAWFRRLLQNYEIEQGRVFPSEWRVSWYLFTKFVEITRDDTTTLLTKAGSNLTVKALLEHLATTTEFEQSMAKKWATPIKDILKATDNPHSEPGKPISAAFEPNMGIFVDAQDKVLADMLAPHRKKSSTSTPAKIQPRASSDASPGEEDAGASPMTVLLSSTDLFYFYGQSLEQCAKLSTGQPLFDLCTLHKKWLRIYAEDVLVGNVKRPPPPVSSRKSTESKLDLELVKQTCLLINTADYCQTTALELEQKVKEKINPEFKDKIAFQVECDLFVSSISTAINILLREFETNCEPAFAALSRTSWPTVNQVSGQSPYTTDLVKAADQVVETVRPLVEQKKYLRNFFDKASSVILVKFTNSLVRSRPLKEIGAEQLLIDLQTIKAYLVKMPGETLTTASYTRSLNKTTTRLEALLKVIVTPVDPPEGFILNYTLLIGDASFSNFQKILDLKGTPKTTQNDLLDSFLTITSTKTDLESTSFLSSLDMDPAATGHAGGSLISPGASRVSLPLGGDKIFATMAGPGPSGPSTGSSVGDAAGKADSHKREVFSDFRRFVSFGRRKDTAGA</sequence>
<evidence type="ECO:0000259" key="9">
    <source>
        <dbReference type="Pfam" id="PF04100"/>
    </source>
</evidence>
<dbReference type="GO" id="GO:0005829">
    <property type="term" value="C:cytosol"/>
    <property type="evidence" value="ECO:0007669"/>
    <property type="project" value="GOC"/>
</dbReference>
<evidence type="ECO:0008006" key="13">
    <source>
        <dbReference type="Google" id="ProtNLM"/>
    </source>
</evidence>
<feature type="coiled-coil region" evidence="7">
    <location>
        <begin position="52"/>
        <end position="79"/>
    </location>
</feature>
<evidence type="ECO:0000256" key="2">
    <source>
        <dbReference type="ARBA" id="ARBA00004481"/>
    </source>
</evidence>
<dbReference type="Proteomes" id="UP000467700">
    <property type="component" value="Unassembled WGS sequence"/>
</dbReference>
<dbReference type="Gene3D" id="1.10.357.110">
    <property type="entry name" value="Vacuolar protein sorting-associated protein 53, C-terminus"/>
    <property type="match status" value="1"/>
</dbReference>
<keyword evidence="6" id="KW-0472">Membrane</keyword>
<dbReference type="Pfam" id="PF16854">
    <property type="entry name" value="VPS53_C"/>
    <property type="match status" value="1"/>
</dbReference>
<feature type="region of interest" description="Disordered" evidence="8">
    <location>
        <begin position="793"/>
        <end position="819"/>
    </location>
</feature>
<keyword evidence="5" id="KW-0333">Golgi apparatus</keyword>
<evidence type="ECO:0000256" key="6">
    <source>
        <dbReference type="ARBA" id="ARBA00023136"/>
    </source>
</evidence>
<comment type="subcellular location">
    <subcellularLocation>
        <location evidence="2">Endosome membrane</location>
        <topology evidence="2">Peripheral membrane protein</topology>
    </subcellularLocation>
    <subcellularLocation>
        <location evidence="1">Golgi apparatus</location>
        <location evidence="1">trans-Golgi network membrane</location>
        <topology evidence="1">Peripheral membrane protein</topology>
    </subcellularLocation>
</comment>
<dbReference type="GO" id="GO:0010008">
    <property type="term" value="C:endosome membrane"/>
    <property type="evidence" value="ECO:0007669"/>
    <property type="project" value="UniProtKB-SubCell"/>
</dbReference>
<comment type="similarity">
    <text evidence="3">Belongs to the VPS53 family.</text>
</comment>
<feature type="domain" description="Vps53 N-terminal" evidence="9">
    <location>
        <begin position="35"/>
        <end position="398"/>
    </location>
</feature>
<feature type="compositionally biased region" description="Polar residues" evidence="8">
    <location>
        <begin position="405"/>
        <end position="420"/>
    </location>
</feature>
<dbReference type="GO" id="GO:0000938">
    <property type="term" value="C:GARP complex"/>
    <property type="evidence" value="ECO:0007669"/>
    <property type="project" value="InterPro"/>
</dbReference>
<evidence type="ECO:0000256" key="1">
    <source>
        <dbReference type="ARBA" id="ARBA00004150"/>
    </source>
</evidence>
<dbReference type="InterPro" id="IPR039766">
    <property type="entry name" value="Vps53"/>
</dbReference>
<dbReference type="OrthoDB" id="10261632at2759"/>
<feature type="domain" description="Vps53 C-terminal" evidence="10">
    <location>
        <begin position="650"/>
        <end position="729"/>
    </location>
</feature>
<dbReference type="PANTHER" id="PTHR12820">
    <property type="entry name" value="VACUOLAR SORTING PROTEIN 53"/>
    <property type="match status" value="1"/>
</dbReference>
<dbReference type="GO" id="GO:0042147">
    <property type="term" value="P:retrograde transport, endosome to Golgi"/>
    <property type="evidence" value="ECO:0007669"/>
    <property type="project" value="InterPro"/>
</dbReference>
<keyword evidence="12" id="KW-1185">Reference proteome</keyword>
<evidence type="ECO:0000256" key="5">
    <source>
        <dbReference type="ARBA" id="ARBA00023034"/>
    </source>
</evidence>
<dbReference type="PANTHER" id="PTHR12820:SF0">
    <property type="entry name" value="VACUOLAR PROTEIN SORTING-ASSOCIATED PROTEIN 53 HOMOLOG"/>
    <property type="match status" value="1"/>
</dbReference>
<comment type="caution">
    <text evidence="11">The sequence shown here is derived from an EMBL/GenBank/DDBJ whole genome shotgun (WGS) entry which is preliminary data.</text>
</comment>
<dbReference type="Pfam" id="PF04100">
    <property type="entry name" value="Vps53_N"/>
    <property type="match status" value="1"/>
</dbReference>
<keyword evidence="4" id="KW-0967">Endosome</keyword>
<gene>
    <name evidence="11" type="ORF">AAE3_LOCUS2814</name>
</gene>
<evidence type="ECO:0000256" key="7">
    <source>
        <dbReference type="SAM" id="Coils"/>
    </source>
</evidence>
<feature type="region of interest" description="Disordered" evidence="8">
    <location>
        <begin position="400"/>
        <end position="430"/>
    </location>
</feature>
<dbReference type="AlphaFoldDB" id="A0A8S0VQP4"/>
<name>A0A8S0VQP4_CYCAE</name>
<dbReference type="EMBL" id="CACVBS010000030">
    <property type="protein sequence ID" value="CAA7260685.1"/>
    <property type="molecule type" value="Genomic_DNA"/>
</dbReference>
<reference evidence="11 12" key="1">
    <citation type="submission" date="2020-01" db="EMBL/GenBank/DDBJ databases">
        <authorList>
            <person name="Gupta K D."/>
        </authorList>
    </citation>
    <scope>NUCLEOTIDE SEQUENCE [LARGE SCALE GENOMIC DNA]</scope>
</reference>
<protein>
    <recommendedName>
        <fullName evidence="13">Vps53 N-terminal domain-containing protein</fullName>
    </recommendedName>
</protein>
<dbReference type="InterPro" id="IPR038260">
    <property type="entry name" value="Vps53_C_sf"/>
</dbReference>
<organism evidence="11 12">
    <name type="scientific">Cyclocybe aegerita</name>
    <name type="common">Black poplar mushroom</name>
    <name type="synonym">Agrocybe aegerita</name>
    <dbReference type="NCBI Taxonomy" id="1973307"/>
    <lineage>
        <taxon>Eukaryota</taxon>
        <taxon>Fungi</taxon>
        <taxon>Dikarya</taxon>
        <taxon>Basidiomycota</taxon>
        <taxon>Agaricomycotina</taxon>
        <taxon>Agaricomycetes</taxon>
        <taxon>Agaricomycetidae</taxon>
        <taxon>Agaricales</taxon>
        <taxon>Agaricineae</taxon>
        <taxon>Bolbitiaceae</taxon>
        <taxon>Cyclocybe</taxon>
    </lineage>
</organism>